<evidence type="ECO:0000256" key="1">
    <source>
        <dbReference type="ARBA" id="ARBA00004167"/>
    </source>
</evidence>
<keyword evidence="7" id="KW-1185">Reference proteome</keyword>
<sequence>MSLHFSAVQQYASKKVAKYLSKELKTTVTVDGVYFSPFNTLELKNISVDDRQGKKMIAVKSIRANLSFVKFFDNKISVIALHLDDGFVNYEIYKDSTNFSFLVDYFNPPKKDKGEKPAGLQLDLHKLKLQHSYFKLTNHQYKHHNRGVDFSDLELTDINGAFEDINITKKEIRAQVHQLTFKEKSGLHLKNLTAQSVVSNKHMLFTNLLLQTNRSQLSHHVGLYYNQFSDFEDFIEKVRVEGRLKNSTVDSRDIEFFAPDMKFVQFATQIQEATLDGTVEHIRAKNVHLKTGKATSLQANFTIDGLPYIEKTIFNLDVANLSTNSKDVETLVPQLGNLPHFMLPEHLDAFGQVQYSGKLSGYYHNFHADGLAQTELGHIRTVSDIRIKPTLQFAGNAQSPSFELGKFIKTTEIGSSGLDVKFDGRITDSKDVQLELSGRANSFFFKNYPYTQIDFEGALLANKLTAVGHVEDTHAQLAFDGTVDWSTTETLYNFSSTIDHLSLKQTHLLSKDSITIRQTDVNAELQGNTLNNLTGFVKADQISLSSTRGDFTIGKFQFESSGNEQSKLLRIDSDVLNMVMAGQIDLNSIGAYFTSLAMRYAPAINIDTKPYNPQNFDLNVKIKSFDPISALFDPDLKLDNGATLYASFSSQNYLARFEAFSPILTYKGITVTNLKLDEDADNKTFDLNLDADRISFSDSVYVDNIRIKNTLANDSLHFNILLSEESRPNHLLLNGNIHFAYNKPAYIRFDQSKIVLNNEHWDISKEADLRVSKGKFYLNNLLFKRDRQEVLINGVLSDDETDNLILAFKEFNLASFSGITSPMGINLQGHLNGDVKLNSVFKRPNFSTHITTTPITYNNLPLGILAIHADYEPQTGLVKLISTLQNIDGRGVELSGYYDVRSKTDALQLRGKIKETDLLVVQPFLKTLVSNLYGKVSGDIAITGTLNHPVISGSAQIIDASFMVNYLQTKYNMANQNAFIDNNIIHLNNLRFTDSKGMAAIGSGTVDLNTLADPTLNINVVASNLQILNTTRKDNELFFGTAFASGKFGFKGPTSAINIAIDATSNPNTAITIPFNSSLKVSENDFIYFTSTDSTKNKEAAQRKLFKGLTMNMDLNITPDAEINLENNVGSLKGSGRGNLSLRISNLGDFEMFGDYHILSGKFHFTAQDFFNKYFDLKEGGTIRWAGNPSEAVVNLAASYQQRTSVGPLYNAAGRTENNDRVLAQADMMLKGTLSQPEISFGLTFPQDPYIKDELQSYFLDGNNINQQAISLIVRRSFTPASTQEFGKEVNNTLISAGTEIAFNQLNSIISQSLNMNFFDLNIRSFNDASASLRFFDDRLTLTGGVSDRSKNTLMTDLTPFSDQVATDAEVTFKLRKDGSLILRAYNRLNTRNFLFTPYSDYISAAGVVYRQEFNSLSEFWRKMWIWNDKRDKKDILPVDSTATQGPLK</sequence>
<dbReference type="GO" id="GO:0005886">
    <property type="term" value="C:plasma membrane"/>
    <property type="evidence" value="ECO:0007669"/>
    <property type="project" value="InterPro"/>
</dbReference>
<proteinExistence type="predicted"/>
<dbReference type="EMBL" id="FXAU01000006">
    <property type="protein sequence ID" value="SMG43633.1"/>
    <property type="molecule type" value="Genomic_DNA"/>
</dbReference>
<keyword evidence="4" id="KW-0472">Membrane</keyword>
<dbReference type="PANTHER" id="PTHR36985">
    <property type="entry name" value="TRANSLOCATION AND ASSEMBLY MODULE SUBUNIT TAMB"/>
    <property type="match status" value="1"/>
</dbReference>
<dbReference type="PANTHER" id="PTHR36985:SF1">
    <property type="entry name" value="TRANSLOCATION AND ASSEMBLY MODULE SUBUNIT TAMB"/>
    <property type="match status" value="1"/>
</dbReference>
<dbReference type="Proteomes" id="UP000192980">
    <property type="component" value="Unassembled WGS sequence"/>
</dbReference>
<evidence type="ECO:0000313" key="6">
    <source>
        <dbReference type="EMBL" id="SMG43633.1"/>
    </source>
</evidence>
<dbReference type="OrthoDB" id="680700at2"/>
<organism evidence="6 7">
    <name type="scientific">Sphingobacterium psychroaquaticum</name>
    <dbReference type="NCBI Taxonomy" id="561061"/>
    <lineage>
        <taxon>Bacteria</taxon>
        <taxon>Pseudomonadati</taxon>
        <taxon>Bacteroidota</taxon>
        <taxon>Sphingobacteriia</taxon>
        <taxon>Sphingobacteriales</taxon>
        <taxon>Sphingobacteriaceae</taxon>
        <taxon>Sphingobacterium</taxon>
    </lineage>
</organism>
<evidence type="ECO:0000256" key="3">
    <source>
        <dbReference type="ARBA" id="ARBA00022989"/>
    </source>
</evidence>
<dbReference type="Pfam" id="PF04357">
    <property type="entry name" value="TamB"/>
    <property type="match status" value="1"/>
</dbReference>
<gene>
    <name evidence="6" type="ORF">SAMN05660862_3105</name>
</gene>
<evidence type="ECO:0000259" key="5">
    <source>
        <dbReference type="Pfam" id="PF04357"/>
    </source>
</evidence>
<accession>A0A1X7KQS5</accession>
<name>A0A1X7KQS5_9SPHI</name>
<keyword evidence="3" id="KW-1133">Transmembrane helix</keyword>
<feature type="domain" description="Translocation and assembly module TamB C-terminal" evidence="5">
    <location>
        <begin position="993"/>
        <end position="1414"/>
    </location>
</feature>
<comment type="subcellular location">
    <subcellularLocation>
        <location evidence="1">Membrane</location>
        <topology evidence="1">Single-pass membrane protein</topology>
    </subcellularLocation>
</comment>
<keyword evidence="2" id="KW-0812">Transmembrane</keyword>
<dbReference type="STRING" id="561061.SAMN05660862_3105"/>
<reference evidence="6 7" key="1">
    <citation type="submission" date="2017-04" db="EMBL/GenBank/DDBJ databases">
        <authorList>
            <person name="Afonso C.L."/>
            <person name="Miller P.J."/>
            <person name="Scott M.A."/>
            <person name="Spackman E."/>
            <person name="Goraichik I."/>
            <person name="Dimitrov K.M."/>
            <person name="Suarez D.L."/>
            <person name="Swayne D.E."/>
        </authorList>
    </citation>
    <scope>NUCLEOTIDE SEQUENCE [LARGE SCALE GENOMIC DNA]</scope>
    <source>
        <strain evidence="6 7">DSM 22418</strain>
    </source>
</reference>
<dbReference type="RefSeq" id="WP_085473812.1">
    <property type="nucleotide sequence ID" value="NZ_CP038029.1"/>
</dbReference>
<dbReference type="GO" id="GO:0009306">
    <property type="term" value="P:protein secretion"/>
    <property type="evidence" value="ECO:0007669"/>
    <property type="project" value="InterPro"/>
</dbReference>
<evidence type="ECO:0000256" key="2">
    <source>
        <dbReference type="ARBA" id="ARBA00022692"/>
    </source>
</evidence>
<dbReference type="InterPro" id="IPR007452">
    <property type="entry name" value="TamB_C"/>
</dbReference>
<protein>
    <recommendedName>
        <fullName evidence="5">Translocation and assembly module TamB C-terminal domain-containing protein</fullName>
    </recommendedName>
</protein>
<evidence type="ECO:0000313" key="7">
    <source>
        <dbReference type="Proteomes" id="UP000192980"/>
    </source>
</evidence>
<evidence type="ECO:0000256" key="4">
    <source>
        <dbReference type="ARBA" id="ARBA00023136"/>
    </source>
</evidence>